<dbReference type="Gene3D" id="1.10.1220.10">
    <property type="entry name" value="Met repressor-like"/>
    <property type="match status" value="1"/>
</dbReference>
<comment type="caution">
    <text evidence="2">The sequence shown here is derived from an EMBL/GenBank/DDBJ whole genome shotgun (WGS) entry which is preliminary data.</text>
</comment>
<feature type="compositionally biased region" description="Basic and acidic residues" evidence="1">
    <location>
        <begin position="23"/>
        <end position="40"/>
    </location>
</feature>
<evidence type="ECO:0000256" key="1">
    <source>
        <dbReference type="SAM" id="MobiDB-lite"/>
    </source>
</evidence>
<organism evidence="2 3">
    <name type="scientific">Deinococcus taklimakanensis</name>
    <dbReference type="NCBI Taxonomy" id="536443"/>
    <lineage>
        <taxon>Bacteria</taxon>
        <taxon>Thermotogati</taxon>
        <taxon>Deinococcota</taxon>
        <taxon>Deinococci</taxon>
        <taxon>Deinococcales</taxon>
        <taxon>Deinococcaceae</taxon>
        <taxon>Deinococcus</taxon>
    </lineage>
</organism>
<evidence type="ECO:0000313" key="2">
    <source>
        <dbReference type="EMBL" id="MFD2610764.1"/>
    </source>
</evidence>
<proteinExistence type="predicted"/>
<reference evidence="3" key="1">
    <citation type="journal article" date="2019" name="Int. J. Syst. Evol. Microbiol.">
        <title>The Global Catalogue of Microorganisms (GCM) 10K type strain sequencing project: providing services to taxonomists for standard genome sequencing and annotation.</title>
        <authorList>
            <consortium name="The Broad Institute Genomics Platform"/>
            <consortium name="The Broad Institute Genome Sequencing Center for Infectious Disease"/>
            <person name="Wu L."/>
            <person name="Ma J."/>
        </authorList>
    </citation>
    <scope>NUCLEOTIDE SEQUENCE [LARGE SCALE GENOMIC DNA]</scope>
    <source>
        <strain evidence="3">KCTC 33842</strain>
    </source>
</reference>
<dbReference type="SUPFAM" id="SSF47598">
    <property type="entry name" value="Ribbon-helix-helix"/>
    <property type="match status" value="1"/>
</dbReference>
<evidence type="ECO:0000313" key="3">
    <source>
        <dbReference type="Proteomes" id="UP001597475"/>
    </source>
</evidence>
<dbReference type="InterPro" id="IPR010985">
    <property type="entry name" value="Ribbon_hlx_hlx"/>
</dbReference>
<sequence>MSPAPKKGLSIGAAMKQRMGQEQTERPAEGQERKEERKLSFTEGQASVPPERAPELSDKFLWQEGDLVIQRREEADPLESFNTRLPRSLLRRLKVHAAQEGVKIQDVLREALEAHLSK</sequence>
<feature type="region of interest" description="Disordered" evidence="1">
    <location>
        <begin position="1"/>
        <end position="59"/>
    </location>
</feature>
<gene>
    <name evidence="2" type="ORF">ACFSR9_15185</name>
</gene>
<dbReference type="EMBL" id="JBHUMK010000079">
    <property type="protein sequence ID" value="MFD2610764.1"/>
    <property type="molecule type" value="Genomic_DNA"/>
</dbReference>
<accession>A0ABW5P6N0</accession>
<dbReference type="InterPro" id="IPR013321">
    <property type="entry name" value="Arc_rbn_hlx_hlx"/>
</dbReference>
<name>A0ABW5P6N0_9DEIO</name>
<dbReference type="RefSeq" id="WP_386847155.1">
    <property type="nucleotide sequence ID" value="NZ_JBHUMK010000079.1"/>
</dbReference>
<dbReference type="Proteomes" id="UP001597475">
    <property type="component" value="Unassembled WGS sequence"/>
</dbReference>
<keyword evidence="3" id="KW-1185">Reference proteome</keyword>
<protein>
    <submittedName>
        <fullName evidence="2">Uncharacterized protein</fullName>
    </submittedName>
</protein>